<proteinExistence type="predicted"/>
<reference evidence="1" key="1">
    <citation type="submission" date="2020-08" db="EMBL/GenBank/DDBJ databases">
        <title>Plant Genome Project.</title>
        <authorList>
            <person name="Zhang R.-G."/>
        </authorList>
    </citation>
    <scope>NUCLEOTIDE SEQUENCE</scope>
    <source>
        <strain evidence="1">WSP0</strain>
        <tissue evidence="1">Leaf</tissue>
    </source>
</reference>
<organism evidence="1 2">
    <name type="scientific">Rhododendron griersonianum</name>
    <dbReference type="NCBI Taxonomy" id="479676"/>
    <lineage>
        <taxon>Eukaryota</taxon>
        <taxon>Viridiplantae</taxon>
        <taxon>Streptophyta</taxon>
        <taxon>Embryophyta</taxon>
        <taxon>Tracheophyta</taxon>
        <taxon>Spermatophyta</taxon>
        <taxon>Magnoliopsida</taxon>
        <taxon>eudicotyledons</taxon>
        <taxon>Gunneridae</taxon>
        <taxon>Pentapetalae</taxon>
        <taxon>asterids</taxon>
        <taxon>Ericales</taxon>
        <taxon>Ericaceae</taxon>
        <taxon>Ericoideae</taxon>
        <taxon>Rhodoreae</taxon>
        <taxon>Rhododendron</taxon>
    </lineage>
</organism>
<comment type="caution">
    <text evidence="1">The sequence shown here is derived from an EMBL/GenBank/DDBJ whole genome shotgun (WGS) entry which is preliminary data.</text>
</comment>
<protein>
    <submittedName>
        <fullName evidence="1">Uncharacterized protein</fullName>
    </submittedName>
</protein>
<name>A0AAV6I381_9ERIC</name>
<evidence type="ECO:0000313" key="1">
    <source>
        <dbReference type="EMBL" id="KAG5521579.1"/>
    </source>
</evidence>
<dbReference type="Proteomes" id="UP000823749">
    <property type="component" value="Chromosome 12"/>
</dbReference>
<accession>A0AAV6I381</accession>
<gene>
    <name evidence="1" type="ORF">RHGRI_033960</name>
</gene>
<sequence length="96" mass="11064">MWILEATTRSTRFTCVWTLLPPTSSNVRCYHMAVLVVIKLNSPPSAQIPTTTNSDHLLIFSIIFQRVICVRRLMCIDPNTYMCSEPSDARRFFLIL</sequence>
<evidence type="ECO:0000313" key="2">
    <source>
        <dbReference type="Proteomes" id="UP000823749"/>
    </source>
</evidence>
<keyword evidence="2" id="KW-1185">Reference proteome</keyword>
<dbReference type="EMBL" id="JACTNZ010000012">
    <property type="protein sequence ID" value="KAG5521579.1"/>
    <property type="molecule type" value="Genomic_DNA"/>
</dbReference>
<dbReference type="AlphaFoldDB" id="A0AAV6I381"/>